<reference evidence="7" key="1">
    <citation type="submission" date="2016-07" db="EMBL/GenBank/DDBJ databases">
        <authorList>
            <person name="Florea S."/>
            <person name="Webb J.S."/>
            <person name="Jaromczyk J."/>
            <person name="Schardl C.L."/>
        </authorList>
    </citation>
    <scope>NUCLEOTIDE SEQUENCE [LARGE SCALE GENOMIC DNA]</scope>
    <source>
        <strain evidence="7">CC-VM-7</strain>
    </source>
</reference>
<evidence type="ECO:0000313" key="6">
    <source>
        <dbReference type="EMBL" id="OCA74984.1"/>
    </source>
</evidence>
<dbReference type="InterPro" id="IPR006439">
    <property type="entry name" value="HAD-SF_hydro_IA"/>
</dbReference>
<keyword evidence="8" id="KW-1185">Reference proteome</keyword>
<dbReference type="GO" id="GO:0016791">
    <property type="term" value="F:phosphatase activity"/>
    <property type="evidence" value="ECO:0007669"/>
    <property type="project" value="TreeGrafter"/>
</dbReference>
<keyword evidence="3 5" id="KW-0378">Hydrolase</keyword>
<dbReference type="AlphaFoldDB" id="A0A1B8ZTT3"/>
<evidence type="ECO:0000256" key="3">
    <source>
        <dbReference type="ARBA" id="ARBA00022801"/>
    </source>
</evidence>
<dbReference type="PANTHER" id="PTHR46470">
    <property type="entry name" value="N-ACYLNEURAMINATE-9-PHOSPHATASE"/>
    <property type="match status" value="1"/>
</dbReference>
<dbReference type="Gene3D" id="1.10.150.520">
    <property type="match status" value="1"/>
</dbReference>
<dbReference type="PANTHER" id="PTHR46470:SF2">
    <property type="entry name" value="GLYCERALDEHYDE 3-PHOSPHATE PHOSPHATASE"/>
    <property type="match status" value="1"/>
</dbReference>
<dbReference type="InterPro" id="IPR023214">
    <property type="entry name" value="HAD_sf"/>
</dbReference>
<dbReference type="SFLD" id="SFLDS00003">
    <property type="entry name" value="Haloacid_Dehalogenase"/>
    <property type="match status" value="1"/>
</dbReference>
<dbReference type="NCBIfam" id="TIGR01549">
    <property type="entry name" value="HAD-SF-IA-v1"/>
    <property type="match status" value="1"/>
</dbReference>
<dbReference type="STRING" id="651561.BBI00_11855"/>
<dbReference type="Proteomes" id="UP001350005">
    <property type="component" value="Unassembled WGS sequence"/>
</dbReference>
<evidence type="ECO:0000256" key="4">
    <source>
        <dbReference type="ARBA" id="ARBA00022842"/>
    </source>
</evidence>
<evidence type="ECO:0000313" key="8">
    <source>
        <dbReference type="Proteomes" id="UP001350005"/>
    </source>
</evidence>
<dbReference type="GO" id="GO:0046872">
    <property type="term" value="F:metal ion binding"/>
    <property type="evidence" value="ECO:0007669"/>
    <property type="project" value="UniProtKB-KW"/>
</dbReference>
<evidence type="ECO:0000256" key="2">
    <source>
        <dbReference type="ARBA" id="ARBA00022723"/>
    </source>
</evidence>
<protein>
    <submittedName>
        <fullName evidence="5">HAD family hydrolase</fullName>
        <ecNumber evidence="5">3.1.3.-</ecNumber>
    </submittedName>
    <submittedName>
        <fullName evidence="6">Haloacid dehalogenase</fullName>
    </submittedName>
</protein>
<dbReference type="SFLD" id="SFLDG01129">
    <property type="entry name" value="C1.5:_HAD__Beta-PGM__Phosphata"/>
    <property type="match status" value="1"/>
</dbReference>
<dbReference type="EC" id="3.1.3.-" evidence="5"/>
<dbReference type="InterPro" id="IPR036412">
    <property type="entry name" value="HAD-like_sf"/>
</dbReference>
<name>A0A1B8ZTT3_9FLAO</name>
<dbReference type="InterPro" id="IPR041492">
    <property type="entry name" value="HAD_2"/>
</dbReference>
<gene>
    <name evidence="6" type="ORF">BBI00_11855</name>
    <name evidence="5" type="ORF">V2E39_23000</name>
</gene>
<comment type="cofactor">
    <cofactor evidence="1">
        <name>Mg(2+)</name>
        <dbReference type="ChEBI" id="CHEBI:18420"/>
    </cofactor>
</comment>
<evidence type="ECO:0000256" key="1">
    <source>
        <dbReference type="ARBA" id="ARBA00001946"/>
    </source>
</evidence>
<dbReference type="EMBL" id="JAZGJU010000086">
    <property type="protein sequence ID" value="MEE6130286.1"/>
    <property type="molecule type" value="Genomic_DNA"/>
</dbReference>
<dbReference type="Proteomes" id="UP000093432">
    <property type="component" value="Unassembled WGS sequence"/>
</dbReference>
<dbReference type="Gene3D" id="3.40.50.1000">
    <property type="entry name" value="HAD superfamily/HAD-like"/>
    <property type="match status" value="1"/>
</dbReference>
<dbReference type="EMBL" id="MAYG01000001">
    <property type="protein sequence ID" value="OCA74984.1"/>
    <property type="molecule type" value="Genomic_DNA"/>
</dbReference>
<dbReference type="Pfam" id="PF13419">
    <property type="entry name" value="HAD_2"/>
    <property type="match status" value="1"/>
</dbReference>
<sequence>MKPKYIIFDLDDTLMYEIDYLESAYREIADLLGGGDKDRLYQDMMNWYYENKDVFGLLEEKYSRAKIELLDIYRNHFPAIKIGKDVREVLNYIAEKSYKLGLISDGRSMTQRNKLKALDIEDLFDKIVISEEFGSTKPDLRNFEIFMDNENMEYFYIGDNTKKDFIAPNKLGWVTIALKDAGRNIHKQDFDGIMEHKPKFIVDNLKEIINLIN</sequence>
<comment type="caution">
    <text evidence="6">The sequence shown here is derived from an EMBL/GenBank/DDBJ whole genome shotgun (WGS) entry which is preliminary data.</text>
</comment>
<organism evidence="6 7">
    <name type="scientific">Chryseobacterium arthrosphaerae</name>
    <dbReference type="NCBI Taxonomy" id="651561"/>
    <lineage>
        <taxon>Bacteria</taxon>
        <taxon>Pseudomonadati</taxon>
        <taxon>Bacteroidota</taxon>
        <taxon>Flavobacteriia</taxon>
        <taxon>Flavobacteriales</taxon>
        <taxon>Weeksellaceae</taxon>
        <taxon>Chryseobacterium group</taxon>
        <taxon>Chryseobacterium</taxon>
    </lineage>
</organism>
<reference evidence="5 8" key="3">
    <citation type="submission" date="2024-01" db="EMBL/GenBank/DDBJ databases">
        <title>Whole genome of Chryseobacterium arthrosphaerae NNCa 2741.</title>
        <authorList>
            <person name="Boriskina E.V."/>
            <person name="Gordinskaya N.A."/>
            <person name="Kropotov V.S."/>
            <person name="Alekseeva A.E."/>
            <person name="Makhova M.A."/>
            <person name="Kryazhev D.V."/>
            <person name="Shkurkina I.S."/>
        </authorList>
    </citation>
    <scope>NUCLEOTIDE SEQUENCE [LARGE SCALE GENOMIC DNA]</scope>
    <source>
        <strain evidence="5 8">NNCa 2741</strain>
    </source>
</reference>
<dbReference type="SUPFAM" id="SSF56784">
    <property type="entry name" value="HAD-like"/>
    <property type="match status" value="1"/>
</dbReference>
<evidence type="ECO:0000313" key="5">
    <source>
        <dbReference type="EMBL" id="MEE6130286.1"/>
    </source>
</evidence>
<dbReference type="RefSeq" id="WP_065398963.1">
    <property type="nucleotide sequence ID" value="NZ_CP033811.1"/>
</dbReference>
<evidence type="ECO:0000313" key="7">
    <source>
        <dbReference type="Proteomes" id="UP000093432"/>
    </source>
</evidence>
<keyword evidence="2" id="KW-0479">Metal-binding</keyword>
<dbReference type="KEGG" id="carh:EGY05_16385"/>
<proteinExistence type="predicted"/>
<dbReference type="OrthoDB" id="9809962at2"/>
<reference evidence="6" key="2">
    <citation type="submission" date="2016-07" db="EMBL/GenBank/DDBJ databases">
        <authorList>
            <person name="Jeong J.-J."/>
            <person name="Kim D.W."/>
            <person name="Sang M.K."/>
            <person name="Choi I.-G."/>
            <person name="Kim K.D."/>
        </authorList>
    </citation>
    <scope>NUCLEOTIDE SEQUENCE</scope>
    <source>
        <strain evidence="6">CC-VM-7</strain>
    </source>
</reference>
<accession>A0A1B8ZTT3</accession>
<dbReference type="InterPro" id="IPR051400">
    <property type="entry name" value="HAD-like_hydrolase"/>
</dbReference>
<dbReference type="GO" id="GO:0044281">
    <property type="term" value="P:small molecule metabolic process"/>
    <property type="evidence" value="ECO:0007669"/>
    <property type="project" value="UniProtKB-ARBA"/>
</dbReference>
<keyword evidence="4" id="KW-0460">Magnesium</keyword>